<evidence type="ECO:0000256" key="1">
    <source>
        <dbReference type="PROSITE-ProRule" id="PRU00110"/>
    </source>
</evidence>
<dbReference type="GO" id="GO:0000160">
    <property type="term" value="P:phosphorelay signal transduction system"/>
    <property type="evidence" value="ECO:0007669"/>
    <property type="project" value="InterPro"/>
</dbReference>
<dbReference type="EMBL" id="RCBY01000056">
    <property type="protein sequence ID" value="RQH43994.1"/>
    <property type="molecule type" value="Genomic_DNA"/>
</dbReference>
<dbReference type="Proteomes" id="UP000269154">
    <property type="component" value="Unassembled WGS sequence"/>
</dbReference>
<organism evidence="3 4">
    <name type="scientific">Okeania hirsuta</name>
    <dbReference type="NCBI Taxonomy" id="1458930"/>
    <lineage>
        <taxon>Bacteria</taxon>
        <taxon>Bacillati</taxon>
        <taxon>Cyanobacteriota</taxon>
        <taxon>Cyanophyceae</taxon>
        <taxon>Oscillatoriophycideae</taxon>
        <taxon>Oscillatoriales</taxon>
        <taxon>Microcoleaceae</taxon>
        <taxon>Okeania</taxon>
    </lineage>
</organism>
<feature type="modified residue" description="Phosphohistidine" evidence="1">
    <location>
        <position position="57"/>
    </location>
</feature>
<accession>A0A3N6PVD2</accession>
<proteinExistence type="predicted"/>
<dbReference type="SMART" id="SM00073">
    <property type="entry name" value="HPT"/>
    <property type="match status" value="1"/>
</dbReference>
<keyword evidence="4" id="KW-1185">Reference proteome</keyword>
<dbReference type="Pfam" id="PF01627">
    <property type="entry name" value="Hpt"/>
    <property type="match status" value="1"/>
</dbReference>
<sequence>MIVEVIENIRQEVQIEGEADLVTDLIDLFIEDTPQQLLAIKEAIDNSATKTLKKSAHSLRGSSGNLGVVRLAEISAILEQKAKAGTITKAEAETLFTQLENEFIIAKSVLEELQV</sequence>
<dbReference type="InterPro" id="IPR008207">
    <property type="entry name" value="Sig_transdc_His_kin_Hpt_dom"/>
</dbReference>
<evidence type="ECO:0000259" key="2">
    <source>
        <dbReference type="PROSITE" id="PS50894"/>
    </source>
</evidence>
<comment type="caution">
    <text evidence="3">The sequence shown here is derived from an EMBL/GenBank/DDBJ whole genome shotgun (WGS) entry which is preliminary data.</text>
</comment>
<dbReference type="InterPro" id="IPR036641">
    <property type="entry name" value="HPT_dom_sf"/>
</dbReference>
<keyword evidence="1" id="KW-0597">Phosphoprotein</keyword>
<name>A0A3N6PVD2_9CYAN</name>
<dbReference type="PROSITE" id="PS50894">
    <property type="entry name" value="HPT"/>
    <property type="match status" value="1"/>
</dbReference>
<dbReference type="Gene3D" id="1.20.120.160">
    <property type="entry name" value="HPT domain"/>
    <property type="match status" value="1"/>
</dbReference>
<dbReference type="RefSeq" id="WP_124145179.1">
    <property type="nucleotide sequence ID" value="NZ_CAWOKI010000071.1"/>
</dbReference>
<gene>
    <name evidence="3" type="ORF">D5R40_12230</name>
</gene>
<feature type="domain" description="HPt" evidence="2">
    <location>
        <begin position="18"/>
        <end position="113"/>
    </location>
</feature>
<protein>
    <submittedName>
        <fullName evidence="3">Hpt domain-containing protein</fullName>
    </submittedName>
</protein>
<dbReference type="OrthoDB" id="9131849at2"/>
<dbReference type="SUPFAM" id="SSF47226">
    <property type="entry name" value="Histidine-containing phosphotransfer domain, HPT domain"/>
    <property type="match status" value="1"/>
</dbReference>
<dbReference type="AlphaFoldDB" id="A0A3N6PVD2"/>
<evidence type="ECO:0000313" key="3">
    <source>
        <dbReference type="EMBL" id="RQH43994.1"/>
    </source>
</evidence>
<reference evidence="3 4" key="1">
    <citation type="journal article" date="2018" name="ACS Chem. Biol.">
        <title>Ketoreductase domain dysfunction expands chemodiversity: malyngamide biosynthesis in the cyanobacterium Okeania hirsuta.</title>
        <authorList>
            <person name="Moss N.A."/>
            <person name="Leao T."/>
            <person name="Rankin M."/>
            <person name="McCullough T.M."/>
            <person name="Qu P."/>
            <person name="Korobeynikov A."/>
            <person name="Smith J.L."/>
            <person name="Gerwick L."/>
            <person name="Gerwick W.H."/>
        </authorList>
    </citation>
    <scope>NUCLEOTIDE SEQUENCE [LARGE SCALE GENOMIC DNA]</scope>
    <source>
        <strain evidence="3 4">PAB10Feb10-1</strain>
    </source>
</reference>
<evidence type="ECO:0000313" key="4">
    <source>
        <dbReference type="Proteomes" id="UP000269154"/>
    </source>
</evidence>